<accession>A0AAW1X724</accession>
<feature type="compositionally biased region" description="Low complexity" evidence="1">
    <location>
        <begin position="203"/>
        <end position="217"/>
    </location>
</feature>
<evidence type="ECO:0000313" key="2">
    <source>
        <dbReference type="EMBL" id="KAK9932133.1"/>
    </source>
</evidence>
<dbReference type="AlphaFoldDB" id="A0AAW1X724"/>
<dbReference type="EMBL" id="JBEDUW010000004">
    <property type="protein sequence ID" value="KAK9932133.1"/>
    <property type="molecule type" value="Genomic_DNA"/>
</dbReference>
<protein>
    <submittedName>
        <fullName evidence="2">Uncharacterized protein</fullName>
    </submittedName>
</protein>
<sequence length="217" mass="23601">MLAPAPNPSTVPARQNPSQLTIIKPWQTQPPFPFFPFSVTNHHLFSIIQPPFSQSNPCSHQAVAFKSFHLCLLQTNSTHNPITKPEPETELPCPSRYHHRNTTAAAKVPNAPSLPHLLKSQTTGQAPPFKVSAAHPRAAPCLCLIFNHRTAINAQATPPFSSPLPAPNHKTSLSPPIRRAQPLPLPISTPSIITAQPPPAHLARASAAQPSSPRRRR</sequence>
<dbReference type="Proteomes" id="UP001457282">
    <property type="component" value="Unassembled WGS sequence"/>
</dbReference>
<reference evidence="2 3" key="1">
    <citation type="journal article" date="2023" name="G3 (Bethesda)">
        <title>A chromosome-length genome assembly and annotation of blackberry (Rubus argutus, cv. 'Hillquist').</title>
        <authorList>
            <person name="Bruna T."/>
            <person name="Aryal R."/>
            <person name="Dudchenko O."/>
            <person name="Sargent D.J."/>
            <person name="Mead D."/>
            <person name="Buti M."/>
            <person name="Cavallini A."/>
            <person name="Hytonen T."/>
            <person name="Andres J."/>
            <person name="Pham M."/>
            <person name="Weisz D."/>
            <person name="Mascagni F."/>
            <person name="Usai G."/>
            <person name="Natali L."/>
            <person name="Bassil N."/>
            <person name="Fernandez G.E."/>
            <person name="Lomsadze A."/>
            <person name="Armour M."/>
            <person name="Olukolu B."/>
            <person name="Poorten T."/>
            <person name="Britton C."/>
            <person name="Davik J."/>
            <person name="Ashrafi H."/>
            <person name="Aiden E.L."/>
            <person name="Borodovsky M."/>
            <person name="Worthington M."/>
        </authorList>
    </citation>
    <scope>NUCLEOTIDE SEQUENCE [LARGE SCALE GENOMIC DNA]</scope>
    <source>
        <strain evidence="2">PI 553951</strain>
    </source>
</reference>
<organism evidence="2 3">
    <name type="scientific">Rubus argutus</name>
    <name type="common">Southern blackberry</name>
    <dbReference type="NCBI Taxonomy" id="59490"/>
    <lineage>
        <taxon>Eukaryota</taxon>
        <taxon>Viridiplantae</taxon>
        <taxon>Streptophyta</taxon>
        <taxon>Embryophyta</taxon>
        <taxon>Tracheophyta</taxon>
        <taxon>Spermatophyta</taxon>
        <taxon>Magnoliopsida</taxon>
        <taxon>eudicotyledons</taxon>
        <taxon>Gunneridae</taxon>
        <taxon>Pentapetalae</taxon>
        <taxon>rosids</taxon>
        <taxon>fabids</taxon>
        <taxon>Rosales</taxon>
        <taxon>Rosaceae</taxon>
        <taxon>Rosoideae</taxon>
        <taxon>Rosoideae incertae sedis</taxon>
        <taxon>Rubus</taxon>
    </lineage>
</organism>
<name>A0AAW1X724_RUBAR</name>
<comment type="caution">
    <text evidence="2">The sequence shown here is derived from an EMBL/GenBank/DDBJ whole genome shotgun (WGS) entry which is preliminary data.</text>
</comment>
<gene>
    <name evidence="2" type="ORF">M0R45_019381</name>
</gene>
<feature type="region of interest" description="Disordered" evidence="1">
    <location>
        <begin position="188"/>
        <end position="217"/>
    </location>
</feature>
<evidence type="ECO:0000313" key="3">
    <source>
        <dbReference type="Proteomes" id="UP001457282"/>
    </source>
</evidence>
<proteinExistence type="predicted"/>
<keyword evidence="3" id="KW-1185">Reference proteome</keyword>
<evidence type="ECO:0000256" key="1">
    <source>
        <dbReference type="SAM" id="MobiDB-lite"/>
    </source>
</evidence>